<dbReference type="AlphaFoldDB" id="A0AAN7KE90"/>
<comment type="pathway">
    <text evidence="2 10">Protein modification; protein ubiquitination.</text>
</comment>
<dbReference type="PANTHER" id="PTHR12313">
    <property type="entry name" value="E3 UBIQUITIN-PROTEIN LIGASE RNF5-RELATED"/>
    <property type="match status" value="1"/>
</dbReference>
<dbReference type="GO" id="GO:0008270">
    <property type="term" value="F:zinc ion binding"/>
    <property type="evidence" value="ECO:0007669"/>
    <property type="project" value="UniProtKB-KW"/>
</dbReference>
<dbReference type="InterPro" id="IPR013083">
    <property type="entry name" value="Znf_RING/FYVE/PHD"/>
</dbReference>
<evidence type="ECO:0000256" key="4">
    <source>
        <dbReference type="ARBA" id="ARBA00022723"/>
    </source>
</evidence>
<dbReference type="GO" id="GO:0061630">
    <property type="term" value="F:ubiquitin protein ligase activity"/>
    <property type="evidence" value="ECO:0007669"/>
    <property type="project" value="UniProtKB-UniRule"/>
</dbReference>
<dbReference type="InterPro" id="IPR011990">
    <property type="entry name" value="TPR-like_helical_dom_sf"/>
</dbReference>
<keyword evidence="6 9" id="KW-0863">Zinc-finger</keyword>
<dbReference type="Proteomes" id="UP001346149">
    <property type="component" value="Unassembled WGS sequence"/>
</dbReference>
<gene>
    <name evidence="12" type="ORF">SAY86_015148</name>
</gene>
<evidence type="ECO:0000256" key="8">
    <source>
        <dbReference type="ARBA" id="ARBA00022833"/>
    </source>
</evidence>
<dbReference type="GO" id="GO:0006511">
    <property type="term" value="P:ubiquitin-dependent protein catabolic process"/>
    <property type="evidence" value="ECO:0007669"/>
    <property type="project" value="UniProtKB-UniRule"/>
</dbReference>
<dbReference type="PROSITE" id="PS50089">
    <property type="entry name" value="ZF_RING_2"/>
    <property type="match status" value="1"/>
</dbReference>
<dbReference type="SUPFAM" id="SSF57850">
    <property type="entry name" value="RING/U-box"/>
    <property type="match status" value="1"/>
</dbReference>
<keyword evidence="8 10" id="KW-0862">Zinc</keyword>
<dbReference type="EMBL" id="JAXQNO010000022">
    <property type="protein sequence ID" value="KAK4767398.1"/>
    <property type="molecule type" value="Genomic_DNA"/>
</dbReference>
<dbReference type="InterPro" id="IPR018957">
    <property type="entry name" value="Znf_C3HC4_RING-type"/>
</dbReference>
<dbReference type="Pfam" id="PF00097">
    <property type="entry name" value="zf-C3HC4"/>
    <property type="match status" value="1"/>
</dbReference>
<comment type="subcellular location">
    <subcellularLocation>
        <location evidence="10">Endoplasmic reticulum membrane</location>
        <topology evidence="10">Single-pass type IV membrane protein</topology>
    </subcellularLocation>
</comment>
<keyword evidence="5" id="KW-0677">Repeat</keyword>
<feature type="domain" description="RING-type" evidence="11">
    <location>
        <begin position="262"/>
        <end position="312"/>
    </location>
</feature>
<reference evidence="12 13" key="1">
    <citation type="journal article" date="2023" name="Hortic Res">
        <title>Pangenome of water caltrop reveals structural variations and asymmetric subgenome divergence after allopolyploidization.</title>
        <authorList>
            <person name="Zhang X."/>
            <person name="Chen Y."/>
            <person name="Wang L."/>
            <person name="Yuan Y."/>
            <person name="Fang M."/>
            <person name="Shi L."/>
            <person name="Lu R."/>
            <person name="Comes H.P."/>
            <person name="Ma Y."/>
            <person name="Chen Y."/>
            <person name="Huang G."/>
            <person name="Zhou Y."/>
            <person name="Zheng Z."/>
            <person name="Qiu Y."/>
        </authorList>
    </citation>
    <scope>NUCLEOTIDE SEQUENCE [LARGE SCALE GENOMIC DNA]</scope>
    <source>
        <strain evidence="12">F231</strain>
    </source>
</reference>
<proteinExistence type="predicted"/>
<dbReference type="Gene3D" id="3.30.40.10">
    <property type="entry name" value="Zinc/RING finger domain, C3HC4 (zinc finger)"/>
    <property type="match status" value="1"/>
</dbReference>
<evidence type="ECO:0000256" key="7">
    <source>
        <dbReference type="ARBA" id="ARBA00022786"/>
    </source>
</evidence>
<evidence type="ECO:0000256" key="3">
    <source>
        <dbReference type="ARBA" id="ARBA00022679"/>
    </source>
</evidence>
<keyword evidence="13" id="KW-1185">Reference proteome</keyword>
<evidence type="ECO:0000256" key="5">
    <source>
        <dbReference type="ARBA" id="ARBA00022737"/>
    </source>
</evidence>
<dbReference type="Pfam" id="PF13041">
    <property type="entry name" value="PPR_2"/>
    <property type="match status" value="1"/>
</dbReference>
<dbReference type="Gene3D" id="1.25.40.10">
    <property type="entry name" value="Tetratricopeptide repeat domain"/>
    <property type="match status" value="1"/>
</dbReference>
<comment type="domain">
    <text evidence="10">The RING-type zinc finger domain is responsible for E3 ligase activity.</text>
</comment>
<evidence type="ECO:0000256" key="6">
    <source>
        <dbReference type="ARBA" id="ARBA00022771"/>
    </source>
</evidence>
<keyword evidence="10" id="KW-0256">Endoplasmic reticulum</keyword>
<dbReference type="InterPro" id="IPR045103">
    <property type="entry name" value="RNF5/RNF185-like"/>
</dbReference>
<comment type="caution">
    <text evidence="12">The sequence shown here is derived from an EMBL/GenBank/DDBJ whole genome shotgun (WGS) entry which is preliminary data.</text>
</comment>
<keyword evidence="3 10" id="KW-0808">Transferase</keyword>
<comment type="function">
    <text evidence="10">E3 ubiquitin-protein ligase.</text>
</comment>
<evidence type="ECO:0000313" key="12">
    <source>
        <dbReference type="EMBL" id="KAK4767398.1"/>
    </source>
</evidence>
<dbReference type="InterPro" id="IPR002885">
    <property type="entry name" value="PPR_rpt"/>
</dbReference>
<dbReference type="GO" id="GO:0005789">
    <property type="term" value="C:endoplasmic reticulum membrane"/>
    <property type="evidence" value="ECO:0007669"/>
    <property type="project" value="UniProtKB-SubCell"/>
</dbReference>
<evidence type="ECO:0000313" key="13">
    <source>
        <dbReference type="Proteomes" id="UP001346149"/>
    </source>
</evidence>
<evidence type="ECO:0000256" key="2">
    <source>
        <dbReference type="ARBA" id="ARBA00004906"/>
    </source>
</evidence>
<evidence type="ECO:0000256" key="1">
    <source>
        <dbReference type="ARBA" id="ARBA00000900"/>
    </source>
</evidence>
<name>A0AAN7KE90_TRANT</name>
<keyword evidence="7 10" id="KW-0833">Ubl conjugation pathway</keyword>
<protein>
    <recommendedName>
        <fullName evidence="10">E3 ubiquitin-protein ligase RMA</fullName>
        <ecNumber evidence="10">2.3.2.27</ecNumber>
    </recommendedName>
    <alternativeName>
        <fullName evidence="10">Protein RING membrane-anchor</fullName>
    </alternativeName>
    <alternativeName>
        <fullName evidence="10">RING-type E3 ubiquitin transferase RMA</fullName>
    </alternativeName>
</protein>
<sequence>MPHSTSKFNFKNNPLPCLLQRSKSITRANEPNIFLYNCIIRTHSKSSNPERALTCYLDLRRKGLLGDTFTYPFVLKACGLLMALVEGRQLHGEVLKGGNGRDVIVVNGLIGIYTERGREREEGMEAYMRGCSAFGIIMQFSIHGAFMNSTSFPIISTLTSGSEQINAPFPQLFNFPVNSNLWKGEKQARLRRRVNKWIYTTEGKERKPVRHRTDMALEQQHAEEEVASHCSDTICKPQLTGWKSISVTAADSEDSQSAGFDCNICLETVQDPVVTLRGHLYCWPCIYRWLEVRGAAASRAQDPEPPLCPVCKAKVGPPNLPSSRSMPNISETRYHPAIDHPDALNMTGPSTMIRFGGTAASVLDPLVGMIGEMALARMSNGPGTSIHAYSSTYHHAGSSSPRLRRHMMQADVPGQNMLLPLLLHVFVLTSILMSSPHANTIIHFIL</sequence>
<dbReference type="SMART" id="SM00184">
    <property type="entry name" value="RING"/>
    <property type="match status" value="1"/>
</dbReference>
<evidence type="ECO:0000256" key="9">
    <source>
        <dbReference type="PROSITE-ProRule" id="PRU00175"/>
    </source>
</evidence>
<comment type="catalytic activity">
    <reaction evidence="1 10">
        <text>S-ubiquitinyl-[E2 ubiquitin-conjugating enzyme]-L-cysteine + [acceptor protein]-L-lysine = [E2 ubiquitin-conjugating enzyme]-L-cysteine + N(6)-ubiquitinyl-[acceptor protein]-L-lysine.</text>
        <dbReference type="EC" id="2.3.2.27"/>
    </reaction>
</comment>
<dbReference type="EC" id="2.3.2.27" evidence="10"/>
<dbReference type="InterPro" id="IPR001841">
    <property type="entry name" value="Znf_RING"/>
</dbReference>
<evidence type="ECO:0000256" key="10">
    <source>
        <dbReference type="RuleBase" id="RU369090"/>
    </source>
</evidence>
<organism evidence="12 13">
    <name type="scientific">Trapa natans</name>
    <name type="common">Water chestnut</name>
    <dbReference type="NCBI Taxonomy" id="22666"/>
    <lineage>
        <taxon>Eukaryota</taxon>
        <taxon>Viridiplantae</taxon>
        <taxon>Streptophyta</taxon>
        <taxon>Embryophyta</taxon>
        <taxon>Tracheophyta</taxon>
        <taxon>Spermatophyta</taxon>
        <taxon>Magnoliopsida</taxon>
        <taxon>eudicotyledons</taxon>
        <taxon>Gunneridae</taxon>
        <taxon>Pentapetalae</taxon>
        <taxon>rosids</taxon>
        <taxon>malvids</taxon>
        <taxon>Myrtales</taxon>
        <taxon>Lythraceae</taxon>
        <taxon>Trapa</taxon>
    </lineage>
</organism>
<evidence type="ECO:0000259" key="11">
    <source>
        <dbReference type="PROSITE" id="PS50089"/>
    </source>
</evidence>
<keyword evidence="4 10" id="KW-0479">Metal-binding</keyword>
<accession>A0AAN7KE90</accession>